<organism evidence="1 2">
    <name type="scientific">Marinomonas pollencensis</name>
    <dbReference type="NCBI Taxonomy" id="491954"/>
    <lineage>
        <taxon>Bacteria</taxon>
        <taxon>Pseudomonadati</taxon>
        <taxon>Pseudomonadota</taxon>
        <taxon>Gammaproteobacteria</taxon>
        <taxon>Oceanospirillales</taxon>
        <taxon>Oceanospirillaceae</taxon>
        <taxon>Marinomonas</taxon>
    </lineage>
</organism>
<protein>
    <submittedName>
        <fullName evidence="1">NIPSNAP protein</fullName>
    </submittedName>
</protein>
<name>A0A3E0DKG1_9GAMM</name>
<dbReference type="OrthoDB" id="9809695at2"/>
<dbReference type="InterPro" id="IPR011008">
    <property type="entry name" value="Dimeric_a/b-barrel"/>
</dbReference>
<sequence>MKIVELREYKIRPGKADQWITWMRDELLPYQRSQGMRILSTNLYQDENGDEFFVWTREFDNEQQRQAAYADTYNDWWVNEIRPQVAQLIELDSIKVRQLKPLWL</sequence>
<reference evidence="1 2" key="1">
    <citation type="submission" date="2018-08" db="EMBL/GenBank/DDBJ databases">
        <title>Genomic Encyclopedia of Type Strains, Phase III (KMG-III): the genomes of soil and plant-associated and newly described type strains.</title>
        <authorList>
            <person name="Whitman W."/>
        </authorList>
    </citation>
    <scope>NUCLEOTIDE SEQUENCE [LARGE SCALE GENOMIC DNA]</scope>
    <source>
        <strain evidence="1 2">CECT 7375</strain>
    </source>
</reference>
<dbReference type="SUPFAM" id="SSF54909">
    <property type="entry name" value="Dimeric alpha+beta barrel"/>
    <property type="match status" value="1"/>
</dbReference>
<proteinExistence type="predicted"/>
<dbReference type="Gene3D" id="3.30.70.100">
    <property type="match status" value="1"/>
</dbReference>
<evidence type="ECO:0000313" key="1">
    <source>
        <dbReference type="EMBL" id="REG83244.1"/>
    </source>
</evidence>
<keyword evidence="2" id="KW-1185">Reference proteome</keyword>
<gene>
    <name evidence="1" type="ORF">DFP81_106104</name>
</gene>
<dbReference type="EMBL" id="QUNG01000006">
    <property type="protein sequence ID" value="REG83244.1"/>
    <property type="molecule type" value="Genomic_DNA"/>
</dbReference>
<comment type="caution">
    <text evidence="1">The sequence shown here is derived from an EMBL/GenBank/DDBJ whole genome shotgun (WGS) entry which is preliminary data.</text>
</comment>
<accession>A0A3E0DKG1</accession>
<evidence type="ECO:0000313" key="2">
    <source>
        <dbReference type="Proteomes" id="UP000256542"/>
    </source>
</evidence>
<dbReference type="Proteomes" id="UP000256542">
    <property type="component" value="Unassembled WGS sequence"/>
</dbReference>
<dbReference type="AlphaFoldDB" id="A0A3E0DKG1"/>